<reference evidence="1" key="1">
    <citation type="submission" date="2019-12" db="EMBL/GenBank/DDBJ databases">
        <title>Novel species isolated from a subtropical stream in China.</title>
        <authorList>
            <person name="Lu H."/>
        </authorList>
    </citation>
    <scope>NUCLEOTIDE SEQUENCE [LARGE SCALE GENOMIC DNA]</scope>
    <source>
        <strain evidence="1">FT81W</strain>
    </source>
</reference>
<dbReference type="EMBL" id="WWCX01000001">
    <property type="protein sequence ID" value="MYM92540.1"/>
    <property type="molecule type" value="Genomic_DNA"/>
</dbReference>
<organism evidence="1 2">
    <name type="scientific">Duganella vulcania</name>
    <dbReference type="NCBI Taxonomy" id="2692166"/>
    <lineage>
        <taxon>Bacteria</taxon>
        <taxon>Pseudomonadati</taxon>
        <taxon>Pseudomonadota</taxon>
        <taxon>Betaproteobacteria</taxon>
        <taxon>Burkholderiales</taxon>
        <taxon>Oxalobacteraceae</taxon>
        <taxon>Telluria group</taxon>
        <taxon>Duganella</taxon>
    </lineage>
</organism>
<dbReference type="Proteomes" id="UP000447355">
    <property type="component" value="Unassembled WGS sequence"/>
</dbReference>
<accession>A0A845GGA0</accession>
<dbReference type="AlphaFoldDB" id="A0A845GGA0"/>
<name>A0A845GGA0_9BURK</name>
<proteinExistence type="predicted"/>
<dbReference type="RefSeq" id="WP_161081803.1">
    <property type="nucleotide sequence ID" value="NZ_WWCX01000001.1"/>
</dbReference>
<evidence type="ECO:0000313" key="1">
    <source>
        <dbReference type="EMBL" id="MYM92540.1"/>
    </source>
</evidence>
<comment type="caution">
    <text evidence="1">The sequence shown here is derived from an EMBL/GenBank/DDBJ whole genome shotgun (WGS) entry which is preliminary data.</text>
</comment>
<gene>
    <name evidence="1" type="ORF">GTP90_01545</name>
</gene>
<sequence>MNKVESKSEGVHVTEGVSGTWFYHLSAAGTDVHGLCGAQTMHTAIPLARWGAKGHLNERYCSQCQGLGEVQLREAGAILPA</sequence>
<evidence type="ECO:0000313" key="2">
    <source>
        <dbReference type="Proteomes" id="UP000447355"/>
    </source>
</evidence>
<protein>
    <submittedName>
        <fullName evidence="1">Uncharacterized protein</fullName>
    </submittedName>
</protein>